<proteinExistence type="predicted"/>
<dbReference type="Pfam" id="PF18475">
    <property type="entry name" value="PIN7"/>
    <property type="match status" value="1"/>
</dbReference>
<keyword evidence="3" id="KW-1185">Reference proteome</keyword>
<dbReference type="Proteomes" id="UP001158067">
    <property type="component" value="Unassembled WGS sequence"/>
</dbReference>
<gene>
    <name evidence="2" type="ORF">SAMN06265222_114124</name>
</gene>
<reference evidence="2 3" key="1">
    <citation type="submission" date="2017-05" db="EMBL/GenBank/DDBJ databases">
        <authorList>
            <person name="Varghese N."/>
            <person name="Submissions S."/>
        </authorList>
    </citation>
    <scope>NUCLEOTIDE SEQUENCE [LARGE SCALE GENOMIC DNA]</scope>
    <source>
        <strain evidence="2 3">DSM 25457</strain>
    </source>
</reference>
<name>A0ABY1QIH7_9BACT</name>
<accession>A0ABY1QIH7</accession>
<organism evidence="2 3">
    <name type="scientific">Neorhodopirellula lusitana</name>
    <dbReference type="NCBI Taxonomy" id="445327"/>
    <lineage>
        <taxon>Bacteria</taxon>
        <taxon>Pseudomonadati</taxon>
        <taxon>Planctomycetota</taxon>
        <taxon>Planctomycetia</taxon>
        <taxon>Pirellulales</taxon>
        <taxon>Pirellulaceae</taxon>
        <taxon>Neorhodopirellula</taxon>
    </lineage>
</organism>
<evidence type="ECO:0000313" key="2">
    <source>
        <dbReference type="EMBL" id="SMP71826.1"/>
    </source>
</evidence>
<protein>
    <recommendedName>
        <fullName evidence="1">PIN-like domain-containing protein</fullName>
    </recommendedName>
</protein>
<dbReference type="EMBL" id="FXUG01000014">
    <property type="protein sequence ID" value="SMP71826.1"/>
    <property type="molecule type" value="Genomic_DNA"/>
</dbReference>
<evidence type="ECO:0000313" key="3">
    <source>
        <dbReference type="Proteomes" id="UP001158067"/>
    </source>
</evidence>
<evidence type="ECO:0000259" key="1">
    <source>
        <dbReference type="Pfam" id="PF18475"/>
    </source>
</evidence>
<feature type="domain" description="PIN-like" evidence="1">
    <location>
        <begin position="33"/>
        <end position="137"/>
    </location>
</feature>
<sequence>MLAFSVDHFCPSSPAPRTQPMSHASVNRHSVLLIDLDNCPHEMLDLAESANVYDVIIASHGNREPRVPLGMASILGQLITSGQIEIWDMPGGKNSADFGLTFVAGRLAAEQPPGTLFEIASRDKDLDHAVALLKRCGHKARRIDSSKPKPIVRTEDHTSLSLDAAKLASSLSGKGANSRPAKRKTLISTSKARCSSAAAGMAALEELIAFDAIHYDAKGLPVYDGDKLKSLAGQAAALAKRKTEPLPVQKISATKPVVEDPQLRLF</sequence>
<dbReference type="InterPro" id="IPR041494">
    <property type="entry name" value="PIN7"/>
</dbReference>
<comment type="caution">
    <text evidence="2">The sequence shown here is derived from an EMBL/GenBank/DDBJ whole genome shotgun (WGS) entry which is preliminary data.</text>
</comment>